<organism evidence="2">
    <name type="scientific">Prunus dulcis</name>
    <name type="common">Almond</name>
    <name type="synonym">Amygdalus dulcis</name>
    <dbReference type="NCBI Taxonomy" id="3755"/>
    <lineage>
        <taxon>Eukaryota</taxon>
        <taxon>Viridiplantae</taxon>
        <taxon>Streptophyta</taxon>
        <taxon>Embryophyta</taxon>
        <taxon>Tracheophyta</taxon>
        <taxon>Spermatophyta</taxon>
        <taxon>Magnoliopsida</taxon>
        <taxon>eudicotyledons</taxon>
        <taxon>Gunneridae</taxon>
        <taxon>Pentapetalae</taxon>
        <taxon>rosids</taxon>
        <taxon>fabids</taxon>
        <taxon>Rosales</taxon>
        <taxon>Rosaceae</taxon>
        <taxon>Amygdaloideae</taxon>
        <taxon>Amygdaleae</taxon>
        <taxon>Prunus</taxon>
    </lineage>
</organism>
<dbReference type="GO" id="GO:0042626">
    <property type="term" value="F:ATPase-coupled transmembrane transporter activity"/>
    <property type="evidence" value="ECO:0007669"/>
    <property type="project" value="TreeGrafter"/>
</dbReference>
<accession>A0A4Y1QQ84</accession>
<protein>
    <recommendedName>
        <fullName evidence="1">ABC transporter domain-containing protein</fullName>
    </recommendedName>
</protein>
<proteinExistence type="predicted"/>
<evidence type="ECO:0000313" key="2">
    <source>
        <dbReference type="EMBL" id="BBG93998.1"/>
    </source>
</evidence>
<dbReference type="Gene3D" id="3.40.50.300">
    <property type="entry name" value="P-loop containing nucleotide triphosphate hydrolases"/>
    <property type="match status" value="1"/>
</dbReference>
<name>A0A4Y1QQ84_PRUDU</name>
<sequence>MLYSLTPDRPDQMIFKGLSLKIQAGDTIALVGKSGSGKSTVIGLIERFYDPLSGSVSIDGCDIRSYNLKSLTSQTAYQEPTLFE</sequence>
<dbReference type="EMBL" id="AP019297">
    <property type="protein sequence ID" value="BBG93998.1"/>
    <property type="molecule type" value="Genomic_DNA"/>
</dbReference>
<dbReference type="GO" id="GO:0005524">
    <property type="term" value="F:ATP binding"/>
    <property type="evidence" value="ECO:0007669"/>
    <property type="project" value="InterPro"/>
</dbReference>
<dbReference type="InterPro" id="IPR003439">
    <property type="entry name" value="ABC_transporter-like_ATP-bd"/>
</dbReference>
<dbReference type="PANTHER" id="PTHR24221">
    <property type="entry name" value="ATP-BINDING CASSETTE SUB-FAMILY B"/>
    <property type="match status" value="1"/>
</dbReference>
<dbReference type="PANTHER" id="PTHR24221:SF503">
    <property type="entry name" value="MITOCHONDRIAL POTASSIUM CHANNEL ATP-BINDING SUBUNIT"/>
    <property type="match status" value="1"/>
</dbReference>
<dbReference type="GO" id="GO:0016020">
    <property type="term" value="C:membrane"/>
    <property type="evidence" value="ECO:0007669"/>
    <property type="project" value="TreeGrafter"/>
</dbReference>
<feature type="domain" description="ABC transporter" evidence="1">
    <location>
        <begin position="16"/>
        <end position="77"/>
    </location>
</feature>
<dbReference type="AlphaFoldDB" id="A0A4Y1QQ84"/>
<gene>
    <name evidence="2" type="ORF">Prudu_002172</name>
</gene>
<dbReference type="InterPro" id="IPR039421">
    <property type="entry name" value="Type_1_exporter"/>
</dbReference>
<dbReference type="GO" id="GO:0016887">
    <property type="term" value="F:ATP hydrolysis activity"/>
    <property type="evidence" value="ECO:0007669"/>
    <property type="project" value="InterPro"/>
</dbReference>
<reference evidence="2" key="1">
    <citation type="journal article" date="2019" name="Science">
        <title>Mutation of a bHLH transcription factor allowed almond domestication.</title>
        <authorList>
            <person name="Sanchez-Perez R."/>
            <person name="Pavan S."/>
            <person name="Mazzeo R."/>
            <person name="Moldovan C."/>
            <person name="Aiese Cigliano R."/>
            <person name="Del Cueto J."/>
            <person name="Ricciardi F."/>
            <person name="Lotti C."/>
            <person name="Ricciardi L."/>
            <person name="Dicenta F."/>
            <person name="Lopez-Marques R.L."/>
            <person name="Lindberg Moller B."/>
        </authorList>
    </citation>
    <scope>NUCLEOTIDE SEQUENCE</scope>
</reference>
<evidence type="ECO:0000259" key="1">
    <source>
        <dbReference type="Pfam" id="PF00005"/>
    </source>
</evidence>
<dbReference type="Pfam" id="PF00005">
    <property type="entry name" value="ABC_tran"/>
    <property type="match status" value="1"/>
</dbReference>
<dbReference type="SUPFAM" id="SSF52540">
    <property type="entry name" value="P-loop containing nucleoside triphosphate hydrolases"/>
    <property type="match status" value="1"/>
</dbReference>
<dbReference type="InterPro" id="IPR027417">
    <property type="entry name" value="P-loop_NTPase"/>
</dbReference>